<evidence type="ECO:0000313" key="2">
    <source>
        <dbReference type="EMBL" id="KIN07296.1"/>
    </source>
</evidence>
<dbReference type="HOGENOM" id="CLU_2782846_0_0_1"/>
<sequence length="69" mass="7656">MFFILGAVPAYFAGQAVKRRVQEKKVREGADSENGSASRSNRHRRANASPANEISWSESLEGTNLKWCS</sequence>
<keyword evidence="3" id="KW-1185">Reference proteome</keyword>
<reference evidence="3" key="2">
    <citation type="submission" date="2015-01" db="EMBL/GenBank/DDBJ databases">
        <title>Evolutionary Origins and Diversification of the Mycorrhizal Mutualists.</title>
        <authorList>
            <consortium name="DOE Joint Genome Institute"/>
            <consortium name="Mycorrhizal Genomics Consortium"/>
            <person name="Kohler A."/>
            <person name="Kuo A."/>
            <person name="Nagy L.G."/>
            <person name="Floudas D."/>
            <person name="Copeland A."/>
            <person name="Barry K.W."/>
            <person name="Cichocki N."/>
            <person name="Veneault-Fourrey C."/>
            <person name="LaButti K."/>
            <person name="Lindquist E.A."/>
            <person name="Lipzen A."/>
            <person name="Lundell T."/>
            <person name="Morin E."/>
            <person name="Murat C."/>
            <person name="Riley R."/>
            <person name="Ohm R."/>
            <person name="Sun H."/>
            <person name="Tunlid A."/>
            <person name="Henrissat B."/>
            <person name="Grigoriev I.V."/>
            <person name="Hibbett D.S."/>
            <person name="Martin F."/>
        </authorList>
    </citation>
    <scope>NUCLEOTIDE SEQUENCE [LARGE SCALE GENOMIC DNA]</scope>
    <source>
        <strain evidence="3">Zn</strain>
    </source>
</reference>
<evidence type="ECO:0000256" key="1">
    <source>
        <dbReference type="SAM" id="MobiDB-lite"/>
    </source>
</evidence>
<dbReference type="InParanoid" id="A0A0C3HGG6"/>
<reference evidence="2 3" key="1">
    <citation type="submission" date="2014-04" db="EMBL/GenBank/DDBJ databases">
        <authorList>
            <consortium name="DOE Joint Genome Institute"/>
            <person name="Kuo A."/>
            <person name="Martino E."/>
            <person name="Perotto S."/>
            <person name="Kohler A."/>
            <person name="Nagy L.G."/>
            <person name="Floudas D."/>
            <person name="Copeland A."/>
            <person name="Barry K.W."/>
            <person name="Cichocki N."/>
            <person name="Veneault-Fourrey C."/>
            <person name="LaButti K."/>
            <person name="Lindquist E.A."/>
            <person name="Lipzen A."/>
            <person name="Lundell T."/>
            <person name="Morin E."/>
            <person name="Murat C."/>
            <person name="Sun H."/>
            <person name="Tunlid A."/>
            <person name="Henrissat B."/>
            <person name="Grigoriev I.V."/>
            <person name="Hibbett D.S."/>
            <person name="Martin F."/>
            <person name="Nordberg H.P."/>
            <person name="Cantor M.N."/>
            <person name="Hua S.X."/>
        </authorList>
    </citation>
    <scope>NUCLEOTIDE SEQUENCE [LARGE SCALE GENOMIC DNA]</scope>
    <source>
        <strain evidence="2 3">Zn</strain>
    </source>
</reference>
<protein>
    <submittedName>
        <fullName evidence="2">Uncharacterized protein</fullName>
    </submittedName>
</protein>
<dbReference type="Proteomes" id="UP000054321">
    <property type="component" value="Unassembled WGS sequence"/>
</dbReference>
<organism evidence="2 3">
    <name type="scientific">Oidiodendron maius (strain Zn)</name>
    <dbReference type="NCBI Taxonomy" id="913774"/>
    <lineage>
        <taxon>Eukaryota</taxon>
        <taxon>Fungi</taxon>
        <taxon>Dikarya</taxon>
        <taxon>Ascomycota</taxon>
        <taxon>Pezizomycotina</taxon>
        <taxon>Leotiomycetes</taxon>
        <taxon>Leotiomycetes incertae sedis</taxon>
        <taxon>Myxotrichaceae</taxon>
        <taxon>Oidiodendron</taxon>
    </lineage>
</organism>
<name>A0A0C3HGG6_OIDMZ</name>
<feature type="region of interest" description="Disordered" evidence="1">
    <location>
        <begin position="22"/>
        <end position="55"/>
    </location>
</feature>
<accession>A0A0C3HGG6</accession>
<feature type="non-terminal residue" evidence="2">
    <location>
        <position position="69"/>
    </location>
</feature>
<gene>
    <name evidence="2" type="ORF">OIDMADRAFT_16070</name>
</gene>
<evidence type="ECO:0000313" key="3">
    <source>
        <dbReference type="Proteomes" id="UP000054321"/>
    </source>
</evidence>
<dbReference type="AlphaFoldDB" id="A0A0C3HGG6"/>
<dbReference type="EMBL" id="KN832870">
    <property type="protein sequence ID" value="KIN07296.1"/>
    <property type="molecule type" value="Genomic_DNA"/>
</dbReference>
<proteinExistence type="predicted"/>